<dbReference type="InterPro" id="IPR015943">
    <property type="entry name" value="WD40/YVTN_repeat-like_dom_sf"/>
</dbReference>
<feature type="region of interest" description="Disordered" evidence="1">
    <location>
        <begin position="21"/>
        <end position="66"/>
    </location>
</feature>
<accession>A0A7D5GLJ5</accession>
<keyword evidence="4" id="KW-1185">Reference proteome</keyword>
<dbReference type="GeneID" id="56029385"/>
<evidence type="ECO:0000313" key="4">
    <source>
        <dbReference type="Proteomes" id="UP000509750"/>
    </source>
</evidence>
<organism evidence="3 4">
    <name type="scientific">Halorarum halophilum</name>
    <dbReference type="NCBI Taxonomy" id="2743090"/>
    <lineage>
        <taxon>Archaea</taxon>
        <taxon>Methanobacteriati</taxon>
        <taxon>Methanobacteriota</taxon>
        <taxon>Stenosarchaea group</taxon>
        <taxon>Halobacteria</taxon>
        <taxon>Halobacteriales</taxon>
        <taxon>Haloferacaceae</taxon>
        <taxon>Halorarum</taxon>
    </lineage>
</organism>
<gene>
    <name evidence="3" type="ORF">HUG10_11090</name>
</gene>
<dbReference type="Proteomes" id="UP000509750">
    <property type="component" value="Chromosome"/>
</dbReference>
<evidence type="ECO:0000259" key="2">
    <source>
        <dbReference type="Pfam" id="PF13360"/>
    </source>
</evidence>
<proteinExistence type="predicted"/>
<dbReference type="RefSeq" id="WP_179169639.1">
    <property type="nucleotide sequence ID" value="NZ_CP058529.1"/>
</dbReference>
<dbReference type="OrthoDB" id="8638at2157"/>
<dbReference type="InterPro" id="IPR018391">
    <property type="entry name" value="PQQ_b-propeller_rpt"/>
</dbReference>
<dbReference type="InterPro" id="IPR011047">
    <property type="entry name" value="Quinoprotein_ADH-like_sf"/>
</dbReference>
<feature type="domain" description="Pyrrolo-quinoline quinone repeat" evidence="2">
    <location>
        <begin position="104"/>
        <end position="259"/>
    </location>
</feature>
<dbReference type="Gene3D" id="2.130.10.10">
    <property type="entry name" value="YVTN repeat-like/Quinoprotein amine dehydrogenase"/>
    <property type="match status" value="2"/>
</dbReference>
<dbReference type="AlphaFoldDB" id="A0A7D5GLJ5"/>
<dbReference type="Pfam" id="PF13360">
    <property type="entry name" value="PQQ_2"/>
    <property type="match status" value="2"/>
</dbReference>
<reference evidence="3 4" key="1">
    <citation type="submission" date="2020-07" db="EMBL/GenBank/DDBJ databases">
        <title>Gai3-2, isolated from salt lake.</title>
        <authorList>
            <person name="Cui H."/>
            <person name="Shi X."/>
        </authorList>
    </citation>
    <scope>NUCLEOTIDE SEQUENCE [LARGE SCALE GENOMIC DNA]</scope>
    <source>
        <strain evidence="3 4">Gai3-2</strain>
    </source>
</reference>
<dbReference type="PANTHER" id="PTHR34512">
    <property type="entry name" value="CELL SURFACE PROTEIN"/>
    <property type="match status" value="1"/>
</dbReference>
<feature type="domain" description="Pyrrolo-quinoline quinone repeat" evidence="2">
    <location>
        <begin position="277"/>
        <end position="379"/>
    </location>
</feature>
<protein>
    <submittedName>
        <fullName evidence="3">PQQ-like beta-propeller repeat protein</fullName>
    </submittedName>
</protein>
<sequence>MPSRRAVLAAGAVALSTGLAGCNEAPPPESTFDASPTHWPTAGYDPAATGHAPAGPESPSVEWTVSRQSTDPPLYGYLSTPVVADGSVYVACLATRFFDPEEDSGQVVAIDAASGTVAWQYVIPNGLTGGPAIAGDVVVVGGRDGALYAVADGDRTWTVALGGQVGTPTVYGNRIYVADSRGNLHAVATDGTKHWTVDRTGLVPPLFDDPDPLAIGTPAADESGVYVAVETNDGGALLLAYDHGGSRRWRYELDGPYGSRPHGPAVGDDTVYATVGGTVHAVDAASGDRRWRFVTGAETAGPPTTDGDRVYVAAKNLYALDAADGTERWRVVNEAPIRDRDAQKLPYLARPPVADGRVYLRTGAFDATDGTRRWGDDADDWNVDGNYFPDLYGPRPIAQPVVTGDAVFLSHTHHGVRKLA</sequence>
<name>A0A7D5GLJ5_9EURY</name>
<dbReference type="EMBL" id="CP058529">
    <property type="protein sequence ID" value="QLG28064.1"/>
    <property type="molecule type" value="Genomic_DNA"/>
</dbReference>
<dbReference type="SUPFAM" id="SSF50998">
    <property type="entry name" value="Quinoprotein alcohol dehydrogenase-like"/>
    <property type="match status" value="2"/>
</dbReference>
<dbReference type="PANTHER" id="PTHR34512:SF30">
    <property type="entry name" value="OUTER MEMBRANE PROTEIN ASSEMBLY FACTOR BAMB"/>
    <property type="match status" value="1"/>
</dbReference>
<dbReference type="KEGG" id="halg:HUG10_11090"/>
<evidence type="ECO:0000313" key="3">
    <source>
        <dbReference type="EMBL" id="QLG28064.1"/>
    </source>
</evidence>
<evidence type="ECO:0000256" key="1">
    <source>
        <dbReference type="SAM" id="MobiDB-lite"/>
    </source>
</evidence>
<dbReference type="PROSITE" id="PS51257">
    <property type="entry name" value="PROKAR_LIPOPROTEIN"/>
    <property type="match status" value="1"/>
</dbReference>
<dbReference type="InterPro" id="IPR002372">
    <property type="entry name" value="PQQ_rpt_dom"/>
</dbReference>
<dbReference type="SMART" id="SM00564">
    <property type="entry name" value="PQQ"/>
    <property type="match status" value="6"/>
</dbReference>